<accession>A0A5B2VQ79</accession>
<feature type="region of interest" description="Disordered" evidence="6">
    <location>
        <begin position="508"/>
        <end position="543"/>
    </location>
</feature>
<dbReference type="GO" id="GO:0009279">
    <property type="term" value="C:cell outer membrane"/>
    <property type="evidence" value="ECO:0007669"/>
    <property type="project" value="UniProtKB-SubCell"/>
</dbReference>
<evidence type="ECO:0000259" key="7">
    <source>
        <dbReference type="Pfam" id="PF07980"/>
    </source>
</evidence>
<dbReference type="InterPro" id="IPR011990">
    <property type="entry name" value="TPR-like_helical_dom_sf"/>
</dbReference>
<proteinExistence type="inferred from homology"/>
<evidence type="ECO:0000256" key="3">
    <source>
        <dbReference type="ARBA" id="ARBA00022729"/>
    </source>
</evidence>
<dbReference type="SUPFAM" id="SSF48452">
    <property type="entry name" value="TPR-like"/>
    <property type="match status" value="1"/>
</dbReference>
<reference evidence="9 10" key="2">
    <citation type="submission" date="2019-09" db="EMBL/GenBank/DDBJ databases">
        <authorList>
            <person name="Jin C."/>
        </authorList>
    </citation>
    <scope>NUCLEOTIDE SEQUENCE [LARGE SCALE GENOMIC DNA]</scope>
    <source>
        <strain evidence="9 10">BN140078</strain>
    </source>
</reference>
<feature type="domain" description="SusD-like N-terminal" evidence="8">
    <location>
        <begin position="43"/>
        <end position="219"/>
    </location>
</feature>
<keyword evidence="3" id="KW-0732">Signal</keyword>
<dbReference type="PROSITE" id="PS51257">
    <property type="entry name" value="PROKAR_LIPOPROTEIN"/>
    <property type="match status" value="1"/>
</dbReference>
<reference evidence="9 10" key="1">
    <citation type="submission" date="2019-09" db="EMBL/GenBank/DDBJ databases">
        <title>Chitinophaga ginsengihumi sp. nov., isolated from soil of ginseng rhizosphere.</title>
        <authorList>
            <person name="Lee J."/>
        </authorList>
    </citation>
    <scope>NUCLEOTIDE SEQUENCE [LARGE SCALE GENOMIC DNA]</scope>
    <source>
        <strain evidence="9 10">BN140078</strain>
    </source>
</reference>
<evidence type="ECO:0000259" key="8">
    <source>
        <dbReference type="Pfam" id="PF14322"/>
    </source>
</evidence>
<feature type="domain" description="RagB/SusD" evidence="7">
    <location>
        <begin position="267"/>
        <end position="543"/>
    </location>
</feature>
<evidence type="ECO:0000256" key="4">
    <source>
        <dbReference type="ARBA" id="ARBA00023136"/>
    </source>
</evidence>
<dbReference type="Gene3D" id="1.25.40.390">
    <property type="match status" value="1"/>
</dbReference>
<dbReference type="InterPro" id="IPR012944">
    <property type="entry name" value="SusD_RagB_dom"/>
</dbReference>
<evidence type="ECO:0000313" key="10">
    <source>
        <dbReference type="Proteomes" id="UP000324611"/>
    </source>
</evidence>
<dbReference type="EMBL" id="VUOC01000004">
    <property type="protein sequence ID" value="KAA2240828.1"/>
    <property type="molecule type" value="Genomic_DNA"/>
</dbReference>
<protein>
    <submittedName>
        <fullName evidence="9">RagB/SusD family nutrient uptake outer membrane protein</fullName>
    </submittedName>
</protein>
<dbReference type="InterPro" id="IPR033985">
    <property type="entry name" value="SusD-like_N"/>
</dbReference>
<dbReference type="Proteomes" id="UP000324611">
    <property type="component" value="Unassembled WGS sequence"/>
</dbReference>
<keyword evidence="5" id="KW-0998">Cell outer membrane</keyword>
<evidence type="ECO:0000256" key="1">
    <source>
        <dbReference type="ARBA" id="ARBA00004442"/>
    </source>
</evidence>
<dbReference type="RefSeq" id="WP_149842006.1">
    <property type="nucleotide sequence ID" value="NZ_VUOC01000004.1"/>
</dbReference>
<evidence type="ECO:0000313" key="9">
    <source>
        <dbReference type="EMBL" id="KAA2240828.1"/>
    </source>
</evidence>
<sequence>MNKRKIYWLIALLGFATVSCNKMLEEDLVSTVNDDFYNTASGFNSAINGSYLAMRSFYSTERGMTLTVFGTDTYSNGSDGDFKWVNQYTSQLDGRYAHLRELWNSVYQSINTCNVVISRADNIPGLDSAVKRNGVAQARFCRAHYHFLLMQMFGAVPLRLTENKDIVTEAYRDSAVNIYNAVIEDLLYAEANLPEVLNTADFGRASKPAAEHLLARVYLTRGYSNLKQPTDFDNAAKYAQMVISNYGFSLLPDVGQVWAQGKENNAETVWAVQYTNDALYNTADNNACRFFLMQYDILKGMKRDLPNGTPWKRFRPTKFLLDTLYQERVHDSRYEKFFTSVWRVNAPTGNLKMGDTSVWMPGYNVTDEEIKSKPYLLVPPRNYTQVLYPSLNKFADALRPDNQASGVRPFIAFRLAEDYLNAAEAFVMKGEPANALPLINTLRMRAARQGATPEETEAHRQAMKVTQAQMTLDFMLDERAREMVGEQTRWFDLKRTGTLLDRVKKHNPEAANNIRPKHLLRPIPQDQIDRVSNPADFPQNPEY</sequence>
<comment type="caution">
    <text evidence="9">The sequence shown here is derived from an EMBL/GenBank/DDBJ whole genome shotgun (WGS) entry which is preliminary data.</text>
</comment>
<dbReference type="AlphaFoldDB" id="A0A5B2VQ79"/>
<dbReference type="Pfam" id="PF14322">
    <property type="entry name" value="SusD-like_3"/>
    <property type="match status" value="1"/>
</dbReference>
<organism evidence="9 10">
    <name type="scientific">Chitinophaga agrisoli</name>
    <dbReference type="NCBI Taxonomy" id="2607653"/>
    <lineage>
        <taxon>Bacteria</taxon>
        <taxon>Pseudomonadati</taxon>
        <taxon>Bacteroidota</taxon>
        <taxon>Chitinophagia</taxon>
        <taxon>Chitinophagales</taxon>
        <taxon>Chitinophagaceae</taxon>
        <taxon>Chitinophaga</taxon>
    </lineage>
</organism>
<keyword evidence="4" id="KW-0472">Membrane</keyword>
<evidence type="ECO:0000256" key="2">
    <source>
        <dbReference type="ARBA" id="ARBA00006275"/>
    </source>
</evidence>
<evidence type="ECO:0000256" key="6">
    <source>
        <dbReference type="SAM" id="MobiDB-lite"/>
    </source>
</evidence>
<comment type="subcellular location">
    <subcellularLocation>
        <location evidence="1">Cell outer membrane</location>
    </subcellularLocation>
</comment>
<name>A0A5B2VQ79_9BACT</name>
<evidence type="ECO:0000256" key="5">
    <source>
        <dbReference type="ARBA" id="ARBA00023237"/>
    </source>
</evidence>
<keyword evidence="10" id="KW-1185">Reference proteome</keyword>
<gene>
    <name evidence="9" type="ORF">F0L74_32350</name>
</gene>
<comment type="similarity">
    <text evidence="2">Belongs to the SusD family.</text>
</comment>
<dbReference type="Pfam" id="PF07980">
    <property type="entry name" value="SusD_RagB"/>
    <property type="match status" value="1"/>
</dbReference>